<feature type="chain" id="PRO_5015739673" description="Secreted protein" evidence="2">
    <location>
        <begin position="23"/>
        <end position="270"/>
    </location>
</feature>
<evidence type="ECO:0000256" key="1">
    <source>
        <dbReference type="SAM" id="MobiDB-lite"/>
    </source>
</evidence>
<comment type="caution">
    <text evidence="3">The sequence shown here is derived from an EMBL/GenBank/DDBJ whole genome shotgun (WGS) entry which is preliminary data.</text>
</comment>
<sequence>MIRQTALAFALACSVTTAAAQAPTPSAAPVAPRPPVGTPPPAPPLPPAPPAPPAPLAATPVRITGTVERFMLNPNGEVDGLWLRDGTQVAFAPHLSAQLQAAVRRGDTVSVQGYRLGSLPVLRASSIRSSRGGGEVVDQPPTGAMPPAPPTPAALTPLQAEGRIERLVYGPGGETNGALLSDGTLVRMPPHLALQFGDLLRAGAPLSVSGFGVATANGRAIEATRLGRDRASQRALFSPPRPDGPVPPAPPAPPVPPAAPPAPAPAPAPR</sequence>
<organism evidence="3 4">
    <name type="scientific">Xanthomonas arboricola</name>
    <dbReference type="NCBI Taxonomy" id="56448"/>
    <lineage>
        <taxon>Bacteria</taxon>
        <taxon>Pseudomonadati</taxon>
        <taxon>Pseudomonadota</taxon>
        <taxon>Gammaproteobacteria</taxon>
        <taxon>Lysobacterales</taxon>
        <taxon>Lysobacteraceae</taxon>
        <taxon>Xanthomonas</taxon>
    </lineage>
</organism>
<evidence type="ECO:0008006" key="5">
    <source>
        <dbReference type="Google" id="ProtNLM"/>
    </source>
</evidence>
<protein>
    <recommendedName>
        <fullName evidence="5">Secreted protein</fullName>
    </recommendedName>
</protein>
<feature type="region of interest" description="Disordered" evidence="1">
    <location>
        <begin position="23"/>
        <end position="58"/>
    </location>
</feature>
<evidence type="ECO:0000313" key="3">
    <source>
        <dbReference type="EMBL" id="PPU05080.1"/>
    </source>
</evidence>
<feature type="compositionally biased region" description="Pro residues" evidence="1">
    <location>
        <begin position="31"/>
        <end position="55"/>
    </location>
</feature>
<keyword evidence="2" id="KW-0732">Signal</keyword>
<dbReference type="EMBL" id="MIGY01000004">
    <property type="protein sequence ID" value="PPU05080.1"/>
    <property type="molecule type" value="Genomic_DNA"/>
</dbReference>
<proteinExistence type="predicted"/>
<dbReference type="AlphaFoldDB" id="A0A2S7A8N1"/>
<reference evidence="3 4" key="1">
    <citation type="submission" date="2016-08" db="EMBL/GenBank/DDBJ databases">
        <title>Evolution of the type three secretion system and type three effector repertoires in Xanthomonas.</title>
        <authorList>
            <person name="Merda D."/>
            <person name="Briand M."/>
            <person name="Bosis E."/>
            <person name="Rousseau C."/>
            <person name="Portier P."/>
            <person name="Jacques M.-A."/>
            <person name="Fischer-Le Saux M."/>
        </authorList>
    </citation>
    <scope>NUCLEOTIDE SEQUENCE [LARGE SCALE GENOMIC DNA]</scope>
    <source>
        <strain evidence="3 4">CFBP 7645</strain>
    </source>
</reference>
<dbReference type="RefSeq" id="WP_104538931.1">
    <property type="nucleotide sequence ID" value="NZ_MIGY01000004.1"/>
</dbReference>
<evidence type="ECO:0000256" key="2">
    <source>
        <dbReference type="SAM" id="SignalP"/>
    </source>
</evidence>
<name>A0A2S7A8N1_9XANT</name>
<feature type="compositionally biased region" description="Pro residues" evidence="1">
    <location>
        <begin position="239"/>
        <end position="270"/>
    </location>
</feature>
<feature type="region of interest" description="Disordered" evidence="1">
    <location>
        <begin position="224"/>
        <end position="270"/>
    </location>
</feature>
<evidence type="ECO:0000313" key="4">
    <source>
        <dbReference type="Proteomes" id="UP000239204"/>
    </source>
</evidence>
<dbReference type="Proteomes" id="UP000239204">
    <property type="component" value="Unassembled WGS sequence"/>
</dbReference>
<dbReference type="PRINTS" id="PR01217">
    <property type="entry name" value="PRICHEXTENSN"/>
</dbReference>
<gene>
    <name evidence="3" type="ORF">XarjCFBP7645_20445</name>
</gene>
<feature type="signal peptide" evidence="2">
    <location>
        <begin position="1"/>
        <end position="22"/>
    </location>
</feature>
<accession>A0A2S7A8N1</accession>